<evidence type="ECO:0000256" key="2">
    <source>
        <dbReference type="ARBA" id="ARBA00007353"/>
    </source>
</evidence>
<comment type="catalytic activity">
    <reaction evidence="8">
        <text>adenosine + phosphate = alpha-D-ribose 1-phosphate + adenine</text>
        <dbReference type="Rhea" id="RHEA:27642"/>
        <dbReference type="ChEBI" id="CHEBI:16335"/>
        <dbReference type="ChEBI" id="CHEBI:16708"/>
        <dbReference type="ChEBI" id="CHEBI:43474"/>
        <dbReference type="ChEBI" id="CHEBI:57720"/>
        <dbReference type="EC" id="2.4.2.1"/>
    </reaction>
    <physiologicalReaction direction="left-to-right" evidence="8">
        <dbReference type="Rhea" id="RHEA:27643"/>
    </physiologicalReaction>
</comment>
<keyword evidence="3" id="KW-0808">Transferase</keyword>
<keyword evidence="12" id="KW-1185">Reference proteome</keyword>
<evidence type="ECO:0000313" key="12">
    <source>
        <dbReference type="Proteomes" id="UP000059113"/>
    </source>
</evidence>
<evidence type="ECO:0000313" key="11">
    <source>
        <dbReference type="EMBL" id="AKQ43090.2"/>
    </source>
</evidence>
<dbReference type="RefSeq" id="WP_227819649.1">
    <property type="nucleotide sequence ID" value="NZ_CP011310.1"/>
</dbReference>
<dbReference type="PANTHER" id="PTHR30616:SF2">
    <property type="entry name" value="PURINE NUCLEOSIDE PHOSPHORYLASE LACC1"/>
    <property type="match status" value="1"/>
</dbReference>
<comment type="catalytic activity">
    <reaction evidence="9">
        <text>S-methyl-5'-thioadenosine + phosphate = 5-(methylsulfanyl)-alpha-D-ribose 1-phosphate + adenine</text>
        <dbReference type="Rhea" id="RHEA:11852"/>
        <dbReference type="ChEBI" id="CHEBI:16708"/>
        <dbReference type="ChEBI" id="CHEBI:17509"/>
        <dbReference type="ChEBI" id="CHEBI:43474"/>
        <dbReference type="ChEBI" id="CHEBI:58533"/>
        <dbReference type="EC" id="2.4.2.28"/>
    </reaction>
    <physiologicalReaction direction="left-to-right" evidence="9">
        <dbReference type="Rhea" id="RHEA:11853"/>
    </physiologicalReaction>
</comment>
<evidence type="ECO:0000256" key="10">
    <source>
        <dbReference type="RuleBase" id="RU361274"/>
    </source>
</evidence>
<dbReference type="AlphaFoldDB" id="A0A0H4VFF6"/>
<evidence type="ECO:0000256" key="7">
    <source>
        <dbReference type="ARBA" id="ARBA00047989"/>
    </source>
</evidence>
<evidence type="ECO:0000256" key="8">
    <source>
        <dbReference type="ARBA" id="ARBA00048968"/>
    </source>
</evidence>
<reference evidence="11 12" key="1">
    <citation type="journal article" date="2015" name="Int. J. Syst. Evol. Microbiol.">
        <title>Erythrobacter atlanticus sp. nov., a bacterium from ocean sediment able to degrade polycyclic aromatic hydrocarbons.</title>
        <authorList>
            <person name="Zhuang L."/>
            <person name="Liu Y."/>
            <person name="Wang L."/>
            <person name="Wang W."/>
            <person name="Shao Z."/>
        </authorList>
    </citation>
    <scope>NUCLEOTIDE SEQUENCE [LARGE SCALE GENOMIC DNA]</scope>
    <source>
        <strain evidence="12">s21-N3</strain>
    </source>
</reference>
<dbReference type="GO" id="GO:0016787">
    <property type="term" value="F:hydrolase activity"/>
    <property type="evidence" value="ECO:0007669"/>
    <property type="project" value="UniProtKB-KW"/>
</dbReference>
<evidence type="ECO:0000256" key="3">
    <source>
        <dbReference type="ARBA" id="ARBA00022679"/>
    </source>
</evidence>
<sequence length="232" mass="25649">MADENLHKVEPVRSRLLTMPHGFLTARQSEHKRFDLISRGAEPVFVRQVHSARVLNVDKPFKRENIPEADAMVTTHRALMLGIVTADCAPILFEDVEAGVIGAAHAGWRGAQAGIAHATVSEMEKLGASRRAIRASIGPCIRQDSYEVDDAFREYFVFPQDDEFFSTGRDGHWQFDLAGYVAAQLVSLLGGDSVEITGIDTYANAEHFHSFRRATHLGKASQGRQYSLIAIS</sequence>
<dbReference type="InterPro" id="IPR011324">
    <property type="entry name" value="Cytotoxic_necrot_fac-like_cat"/>
</dbReference>
<dbReference type="SUPFAM" id="SSF64438">
    <property type="entry name" value="CNF1/YfiH-like putative cysteine hydrolases"/>
    <property type="match status" value="1"/>
</dbReference>
<organism evidence="11 12">
    <name type="scientific">Aurantiacibacter atlanticus</name>
    <dbReference type="NCBI Taxonomy" id="1648404"/>
    <lineage>
        <taxon>Bacteria</taxon>
        <taxon>Pseudomonadati</taxon>
        <taxon>Pseudomonadota</taxon>
        <taxon>Alphaproteobacteria</taxon>
        <taxon>Sphingomonadales</taxon>
        <taxon>Erythrobacteraceae</taxon>
        <taxon>Aurantiacibacter</taxon>
    </lineage>
</organism>
<dbReference type="EMBL" id="CP011310">
    <property type="protein sequence ID" value="AKQ43090.2"/>
    <property type="molecule type" value="Genomic_DNA"/>
</dbReference>
<dbReference type="CDD" id="cd16833">
    <property type="entry name" value="YfiH"/>
    <property type="match status" value="1"/>
</dbReference>
<dbReference type="InterPro" id="IPR038371">
    <property type="entry name" value="Cu_polyphenol_OxRdtase_sf"/>
</dbReference>
<dbReference type="GO" id="GO:0005507">
    <property type="term" value="F:copper ion binding"/>
    <property type="evidence" value="ECO:0007669"/>
    <property type="project" value="TreeGrafter"/>
</dbReference>
<accession>A0A0H4VFF6</accession>
<protein>
    <recommendedName>
        <fullName evidence="10">Purine nucleoside phosphorylase</fullName>
    </recommendedName>
</protein>
<evidence type="ECO:0000256" key="9">
    <source>
        <dbReference type="ARBA" id="ARBA00049893"/>
    </source>
</evidence>
<gene>
    <name evidence="11" type="ORF">CP97_02585</name>
</gene>
<evidence type="ECO:0000256" key="4">
    <source>
        <dbReference type="ARBA" id="ARBA00022723"/>
    </source>
</evidence>
<dbReference type="Gene3D" id="3.60.140.10">
    <property type="entry name" value="CNF1/YfiH-like putative cysteine hydrolases"/>
    <property type="match status" value="1"/>
</dbReference>
<dbReference type="KEGG" id="ery:CP97_02585"/>
<evidence type="ECO:0000256" key="1">
    <source>
        <dbReference type="ARBA" id="ARBA00000553"/>
    </source>
</evidence>
<comment type="similarity">
    <text evidence="2 10">Belongs to the purine nucleoside phosphorylase YfiH/LACC1 family.</text>
</comment>
<dbReference type="GO" id="GO:0017061">
    <property type="term" value="F:S-methyl-5-thioadenosine phosphorylase activity"/>
    <property type="evidence" value="ECO:0007669"/>
    <property type="project" value="UniProtKB-EC"/>
</dbReference>
<dbReference type="PANTHER" id="PTHR30616">
    <property type="entry name" value="UNCHARACTERIZED PROTEIN YFIH"/>
    <property type="match status" value="1"/>
</dbReference>
<comment type="catalytic activity">
    <reaction evidence="7">
        <text>adenosine + H2O + H(+) = inosine + NH4(+)</text>
        <dbReference type="Rhea" id="RHEA:24408"/>
        <dbReference type="ChEBI" id="CHEBI:15377"/>
        <dbReference type="ChEBI" id="CHEBI:15378"/>
        <dbReference type="ChEBI" id="CHEBI:16335"/>
        <dbReference type="ChEBI" id="CHEBI:17596"/>
        <dbReference type="ChEBI" id="CHEBI:28938"/>
        <dbReference type="EC" id="3.5.4.4"/>
    </reaction>
    <physiologicalReaction direction="left-to-right" evidence="7">
        <dbReference type="Rhea" id="RHEA:24409"/>
    </physiologicalReaction>
</comment>
<dbReference type="InterPro" id="IPR003730">
    <property type="entry name" value="Cu_polyphenol_OxRdtase"/>
</dbReference>
<comment type="catalytic activity">
    <reaction evidence="1">
        <text>inosine + phosphate = alpha-D-ribose 1-phosphate + hypoxanthine</text>
        <dbReference type="Rhea" id="RHEA:27646"/>
        <dbReference type="ChEBI" id="CHEBI:17368"/>
        <dbReference type="ChEBI" id="CHEBI:17596"/>
        <dbReference type="ChEBI" id="CHEBI:43474"/>
        <dbReference type="ChEBI" id="CHEBI:57720"/>
        <dbReference type="EC" id="2.4.2.1"/>
    </reaction>
    <physiologicalReaction direction="left-to-right" evidence="1">
        <dbReference type="Rhea" id="RHEA:27647"/>
    </physiologicalReaction>
</comment>
<dbReference type="STRING" id="1648404.CP97_02585"/>
<dbReference type="Pfam" id="PF02578">
    <property type="entry name" value="Cu-oxidase_4"/>
    <property type="match status" value="1"/>
</dbReference>
<evidence type="ECO:0000256" key="6">
    <source>
        <dbReference type="ARBA" id="ARBA00022833"/>
    </source>
</evidence>
<evidence type="ECO:0000256" key="5">
    <source>
        <dbReference type="ARBA" id="ARBA00022801"/>
    </source>
</evidence>
<name>A0A0H4VFF6_9SPHN</name>
<dbReference type="Proteomes" id="UP000059113">
    <property type="component" value="Chromosome"/>
</dbReference>
<reference evidence="12" key="2">
    <citation type="submission" date="2015-04" db="EMBL/GenBank/DDBJ databases">
        <title>The complete genome sequence of Erythrobacter sp. s21-N3.</title>
        <authorList>
            <person name="Zhuang L."/>
            <person name="Liu Y."/>
            <person name="Shao Z."/>
        </authorList>
    </citation>
    <scope>NUCLEOTIDE SEQUENCE [LARGE SCALE GENOMIC DNA]</scope>
    <source>
        <strain evidence="12">s21-N3</strain>
    </source>
</reference>
<keyword evidence="4" id="KW-0479">Metal-binding</keyword>
<keyword evidence="6" id="KW-0862">Zinc</keyword>
<proteinExistence type="inferred from homology"/>
<dbReference type="NCBIfam" id="TIGR00726">
    <property type="entry name" value="peptidoglycan editing factor PgeF"/>
    <property type="match status" value="1"/>
</dbReference>
<keyword evidence="5" id="KW-0378">Hydrolase</keyword>